<evidence type="ECO:0000256" key="3">
    <source>
        <dbReference type="ARBA" id="ARBA00022989"/>
    </source>
</evidence>
<dbReference type="RefSeq" id="XP_021566072.1">
    <property type="nucleotide sequence ID" value="XM_021710397.1"/>
</dbReference>
<sequence length="601" mass="64969">MLSSVILGKLAQQATHKRLESPPIGSREVALLGAGHLSQWTGRAGPSSLLHPSELPRHQQPPNSPSEGCRDAADLCRTFVFSCCDNNHPNFNTWAEGSRSAQTRKRSKRREPLAVNQRVVEPRSRFSPFAPSPWPRPHIPRSATTKRRRLAATWAGRNPVSCLVEPRVRALLSRELNSDQSTRNPAPRDGGRRGKKNFLFLLATSEAHSSQVLRGLRILACGGGTTPRRWSCSPKQPAKFLISRYRFSFLTLVQCLTSSTAALSLELLRRLGLIAVPPFGLSLARSFAGVAVLSTLQSSLTLWSLRGLSLPMYVVFKRCLPLVTMLVGVLVLKNGAPDPVGYVTGVLAVLVHAAYLVLIQKASADTEHGPLTAQYVIAVSATPLLVVCSFASTDSIHAWAFPGWKDPAMVCIFVACVLIGCAMNFTTLHCTYINSAVTTSFVGVVKSIATITVGMVAFSDVAPTSLFIAGVVVNTLGSIIYCVAKFVETRKQSSYEDLESQPRGEERQPGGDQLPFVMEELPPGEGGDDRSGGGEEAAGSTPQGGLEARGSPGGVRRVAGSSEEGNKRSLKDAYLGVWRLVRGTKYMKKDYLIENEELPSP</sequence>
<dbReference type="InterPro" id="IPR050186">
    <property type="entry name" value="TPT_transporter"/>
</dbReference>
<comment type="subcellular location">
    <subcellularLocation>
        <location evidence="1">Membrane</location>
        <topology evidence="1">Multi-pass membrane protein</topology>
    </subcellularLocation>
</comment>
<dbReference type="CTD" id="340146"/>
<gene>
    <name evidence="8" type="primary">SLC35D3</name>
</gene>
<feature type="region of interest" description="Disordered" evidence="5">
    <location>
        <begin position="92"/>
        <end position="117"/>
    </location>
</feature>
<dbReference type="GO" id="GO:0016020">
    <property type="term" value="C:membrane"/>
    <property type="evidence" value="ECO:0007669"/>
    <property type="project" value="UniProtKB-SubCell"/>
</dbReference>
<feature type="transmembrane region" description="Helical" evidence="6">
    <location>
        <begin position="371"/>
        <end position="392"/>
    </location>
</feature>
<organism evidence="7 8">
    <name type="scientific">Carlito syrichta</name>
    <name type="common">Philippine tarsier</name>
    <name type="synonym">Tarsius syrichta</name>
    <dbReference type="NCBI Taxonomy" id="1868482"/>
    <lineage>
        <taxon>Eukaryota</taxon>
        <taxon>Metazoa</taxon>
        <taxon>Chordata</taxon>
        <taxon>Craniata</taxon>
        <taxon>Vertebrata</taxon>
        <taxon>Euteleostomi</taxon>
        <taxon>Mammalia</taxon>
        <taxon>Eutheria</taxon>
        <taxon>Euarchontoglires</taxon>
        <taxon>Primates</taxon>
        <taxon>Haplorrhini</taxon>
        <taxon>Tarsiiformes</taxon>
        <taxon>Tarsiidae</taxon>
        <taxon>Carlito</taxon>
    </lineage>
</organism>
<feature type="transmembrane region" description="Helical" evidence="6">
    <location>
        <begin position="437"/>
        <end position="458"/>
    </location>
</feature>
<feature type="region of interest" description="Disordered" evidence="5">
    <location>
        <begin position="126"/>
        <end position="145"/>
    </location>
</feature>
<keyword evidence="7" id="KW-1185">Reference proteome</keyword>
<reference evidence="8" key="1">
    <citation type="submission" date="2025-08" db="UniProtKB">
        <authorList>
            <consortium name="RefSeq"/>
        </authorList>
    </citation>
    <scope>IDENTIFICATION</scope>
</reference>
<evidence type="ECO:0000313" key="7">
    <source>
        <dbReference type="Proteomes" id="UP000189704"/>
    </source>
</evidence>
<feature type="region of interest" description="Disordered" evidence="5">
    <location>
        <begin position="42"/>
        <end position="69"/>
    </location>
</feature>
<evidence type="ECO:0000256" key="6">
    <source>
        <dbReference type="SAM" id="Phobius"/>
    </source>
</evidence>
<proteinExistence type="predicted"/>
<dbReference type="Proteomes" id="UP000189704">
    <property type="component" value="Unplaced"/>
</dbReference>
<dbReference type="GeneID" id="103256037"/>
<protein>
    <submittedName>
        <fullName evidence="8">Solute carrier family 35 member D3</fullName>
    </submittedName>
</protein>
<feature type="transmembrane region" description="Helical" evidence="6">
    <location>
        <begin position="339"/>
        <end position="359"/>
    </location>
</feature>
<dbReference type="OrthoDB" id="417037at2759"/>
<keyword evidence="4 6" id="KW-0472">Membrane</keyword>
<feature type="transmembrane region" description="Helical" evidence="6">
    <location>
        <begin position="464"/>
        <end position="484"/>
    </location>
</feature>
<feature type="transmembrane region" description="Helical" evidence="6">
    <location>
        <begin position="407"/>
        <end position="425"/>
    </location>
</feature>
<dbReference type="KEGG" id="csyr:103256037"/>
<feature type="compositionally biased region" description="Basic and acidic residues" evidence="5">
    <location>
        <begin position="494"/>
        <end position="509"/>
    </location>
</feature>
<evidence type="ECO:0000256" key="5">
    <source>
        <dbReference type="SAM" id="MobiDB-lite"/>
    </source>
</evidence>
<feature type="transmembrane region" description="Helical" evidence="6">
    <location>
        <begin position="283"/>
        <end position="303"/>
    </location>
</feature>
<keyword evidence="2 6" id="KW-0812">Transmembrane</keyword>
<dbReference type="PANTHER" id="PTHR11132">
    <property type="entry name" value="SOLUTE CARRIER FAMILY 35"/>
    <property type="match status" value="1"/>
</dbReference>
<dbReference type="STRING" id="1868482.ENSTSYP00000026108"/>
<evidence type="ECO:0000256" key="4">
    <source>
        <dbReference type="ARBA" id="ARBA00023136"/>
    </source>
</evidence>
<evidence type="ECO:0000256" key="2">
    <source>
        <dbReference type="ARBA" id="ARBA00022692"/>
    </source>
</evidence>
<keyword evidence="3 6" id="KW-1133">Transmembrane helix</keyword>
<feature type="region of interest" description="Disordered" evidence="5">
    <location>
        <begin position="494"/>
        <end position="567"/>
    </location>
</feature>
<evidence type="ECO:0000313" key="8">
    <source>
        <dbReference type="RefSeq" id="XP_021566072.1"/>
    </source>
</evidence>
<feature type="compositionally biased region" description="Polar residues" evidence="5">
    <location>
        <begin position="92"/>
        <end position="101"/>
    </location>
</feature>
<name>A0A3Q0DU51_CARSF</name>
<dbReference type="AlphaFoldDB" id="A0A3Q0DU51"/>
<accession>A0A3Q0DU51</accession>
<evidence type="ECO:0000256" key="1">
    <source>
        <dbReference type="ARBA" id="ARBA00004141"/>
    </source>
</evidence>
<feature type="transmembrane region" description="Helical" evidence="6">
    <location>
        <begin position="315"/>
        <end position="333"/>
    </location>
</feature>